<comment type="subcellular location">
    <subcellularLocation>
        <location evidence="1">Cell membrane</location>
        <topology evidence="1">Multi-pass membrane protein</topology>
    </subcellularLocation>
</comment>
<dbReference type="Pfam" id="PF07690">
    <property type="entry name" value="MFS_1"/>
    <property type="match status" value="2"/>
</dbReference>
<accession>A0ABN2MR34</accession>
<feature type="transmembrane region" description="Helical" evidence="5">
    <location>
        <begin position="329"/>
        <end position="355"/>
    </location>
</feature>
<evidence type="ECO:0000313" key="8">
    <source>
        <dbReference type="Proteomes" id="UP001500449"/>
    </source>
</evidence>
<proteinExistence type="predicted"/>
<keyword evidence="2 5" id="KW-0812">Transmembrane</keyword>
<feature type="transmembrane region" description="Helical" evidence="5">
    <location>
        <begin position="235"/>
        <end position="254"/>
    </location>
</feature>
<dbReference type="PANTHER" id="PTHR23528:SF1">
    <property type="entry name" value="MAJOR FACILITATOR SUPERFAMILY (MFS) PROFILE DOMAIN-CONTAINING PROTEIN"/>
    <property type="match status" value="1"/>
</dbReference>
<organism evidence="7 8">
    <name type="scientific">Pseudonocardia ailaonensis</name>
    <dbReference type="NCBI Taxonomy" id="367279"/>
    <lineage>
        <taxon>Bacteria</taxon>
        <taxon>Bacillati</taxon>
        <taxon>Actinomycetota</taxon>
        <taxon>Actinomycetes</taxon>
        <taxon>Pseudonocardiales</taxon>
        <taxon>Pseudonocardiaceae</taxon>
        <taxon>Pseudonocardia</taxon>
    </lineage>
</organism>
<feature type="transmembrane region" description="Helical" evidence="5">
    <location>
        <begin position="95"/>
        <end position="114"/>
    </location>
</feature>
<evidence type="ECO:0000256" key="4">
    <source>
        <dbReference type="ARBA" id="ARBA00023136"/>
    </source>
</evidence>
<comment type="caution">
    <text evidence="7">The sequence shown here is derived from an EMBL/GenBank/DDBJ whole genome shotgun (WGS) entry which is preliminary data.</text>
</comment>
<feature type="transmembrane region" description="Helical" evidence="5">
    <location>
        <begin position="180"/>
        <end position="201"/>
    </location>
</feature>
<dbReference type="RefSeq" id="WP_344413220.1">
    <property type="nucleotide sequence ID" value="NZ_BAAAQK010000003.1"/>
</dbReference>
<feature type="transmembrane region" description="Helical" evidence="5">
    <location>
        <begin position="61"/>
        <end position="83"/>
    </location>
</feature>
<dbReference type="EMBL" id="BAAAQK010000003">
    <property type="protein sequence ID" value="GAA1835373.1"/>
    <property type="molecule type" value="Genomic_DNA"/>
</dbReference>
<keyword evidence="3 5" id="KW-1133">Transmembrane helix</keyword>
<evidence type="ECO:0000256" key="5">
    <source>
        <dbReference type="SAM" id="Phobius"/>
    </source>
</evidence>
<evidence type="ECO:0000256" key="2">
    <source>
        <dbReference type="ARBA" id="ARBA00022692"/>
    </source>
</evidence>
<dbReference type="Proteomes" id="UP001500449">
    <property type="component" value="Unassembled WGS sequence"/>
</dbReference>
<feature type="transmembrane region" description="Helical" evidence="5">
    <location>
        <begin position="154"/>
        <end position="174"/>
    </location>
</feature>
<name>A0ABN2MR34_9PSEU</name>
<dbReference type="Gene3D" id="1.20.1250.20">
    <property type="entry name" value="MFS general substrate transporter like domains"/>
    <property type="match status" value="2"/>
</dbReference>
<reference evidence="7 8" key="1">
    <citation type="journal article" date="2019" name="Int. J. Syst. Evol. Microbiol.">
        <title>The Global Catalogue of Microorganisms (GCM) 10K type strain sequencing project: providing services to taxonomists for standard genome sequencing and annotation.</title>
        <authorList>
            <consortium name="The Broad Institute Genomics Platform"/>
            <consortium name="The Broad Institute Genome Sequencing Center for Infectious Disease"/>
            <person name="Wu L."/>
            <person name="Ma J."/>
        </authorList>
    </citation>
    <scope>NUCLEOTIDE SEQUENCE [LARGE SCALE GENOMIC DNA]</scope>
    <source>
        <strain evidence="7 8">JCM 16009</strain>
    </source>
</reference>
<feature type="transmembrane region" description="Helical" evidence="5">
    <location>
        <begin position="304"/>
        <end position="323"/>
    </location>
</feature>
<evidence type="ECO:0000256" key="1">
    <source>
        <dbReference type="ARBA" id="ARBA00004651"/>
    </source>
</evidence>
<dbReference type="PROSITE" id="PS50850">
    <property type="entry name" value="MFS"/>
    <property type="match status" value="1"/>
</dbReference>
<dbReference type="InterPro" id="IPR020846">
    <property type="entry name" value="MFS_dom"/>
</dbReference>
<feature type="transmembrane region" description="Helical" evidence="5">
    <location>
        <begin position="270"/>
        <end position="292"/>
    </location>
</feature>
<keyword evidence="4 5" id="KW-0472">Membrane</keyword>
<gene>
    <name evidence="7" type="ORF">GCM10009836_12210</name>
</gene>
<evidence type="ECO:0000259" key="6">
    <source>
        <dbReference type="PROSITE" id="PS50850"/>
    </source>
</evidence>
<evidence type="ECO:0000313" key="7">
    <source>
        <dbReference type="EMBL" id="GAA1835373.1"/>
    </source>
</evidence>
<dbReference type="SUPFAM" id="SSF103473">
    <property type="entry name" value="MFS general substrate transporter"/>
    <property type="match status" value="1"/>
</dbReference>
<dbReference type="PANTHER" id="PTHR23528">
    <property type="match status" value="1"/>
</dbReference>
<feature type="transmembrane region" description="Helical" evidence="5">
    <location>
        <begin position="367"/>
        <end position="387"/>
    </location>
</feature>
<feature type="transmembrane region" description="Helical" evidence="5">
    <location>
        <begin position="120"/>
        <end position="142"/>
    </location>
</feature>
<dbReference type="InterPro" id="IPR011701">
    <property type="entry name" value="MFS"/>
</dbReference>
<sequence length="418" mass="43739">MIDSEVETTTRPTDADRVGLGRLLTFFVTALSAMFALFQGIQQILLPAQVAAIDPAGKVGSLAVLTTLAAVASMLALPIGGAVSDRTRSRFGRRAPWIAVTAVLSAVLAVLMGLTSTLPLLAVVYALLWFVANFYQGAAAAILPDRVPVRRRGLASALIGLATPIGVLVGVNIASRVSQVWGYSVVAVMVLVGTGLLLGGAREPSSVGMPRPERATRSPGAFLAAFRSRDFSLAFVSRFGFFLAYFTVSGYLYYTLQDYIGVENLPGGDVAVAVSTLTTITVLAWVLVATGLGWLADKLDRRKLFCGISSVGLCLSLLIPVLSPTWTGMLVYAVLSGAFIGTYFAVDLAVMSLVLPDKQNEGRDFGILAVATGLPQILSAALAGALITWLGGYVALYVFGAVCAIVAGAVIMGVRGVR</sequence>
<keyword evidence="8" id="KW-1185">Reference proteome</keyword>
<evidence type="ECO:0000256" key="3">
    <source>
        <dbReference type="ARBA" id="ARBA00022989"/>
    </source>
</evidence>
<feature type="domain" description="Major facilitator superfamily (MFS) profile" evidence="6">
    <location>
        <begin position="18"/>
        <end position="418"/>
    </location>
</feature>
<feature type="transmembrane region" description="Helical" evidence="5">
    <location>
        <begin position="393"/>
        <end position="414"/>
    </location>
</feature>
<feature type="transmembrane region" description="Helical" evidence="5">
    <location>
        <begin position="20"/>
        <end position="41"/>
    </location>
</feature>
<protein>
    <submittedName>
        <fullName evidence="7">MFS transporter</fullName>
    </submittedName>
</protein>
<dbReference type="InterPro" id="IPR036259">
    <property type="entry name" value="MFS_trans_sf"/>
</dbReference>